<organism evidence="1 2">
    <name type="scientific">Pinibacter soli</name>
    <dbReference type="NCBI Taxonomy" id="3044211"/>
    <lineage>
        <taxon>Bacteria</taxon>
        <taxon>Pseudomonadati</taxon>
        <taxon>Bacteroidota</taxon>
        <taxon>Chitinophagia</taxon>
        <taxon>Chitinophagales</taxon>
        <taxon>Chitinophagaceae</taxon>
        <taxon>Pinibacter</taxon>
    </lineage>
</organism>
<protein>
    <submittedName>
        <fullName evidence="1">Uncharacterized protein</fullName>
    </submittedName>
</protein>
<evidence type="ECO:0000313" key="2">
    <source>
        <dbReference type="Proteomes" id="UP001226434"/>
    </source>
</evidence>
<reference evidence="1 2" key="1">
    <citation type="submission" date="2023-05" db="EMBL/GenBank/DDBJ databases">
        <title>Genome sequence of Pinibacter sp. MAH-24.</title>
        <authorList>
            <person name="Huq M.A."/>
        </authorList>
    </citation>
    <scope>NUCLEOTIDE SEQUENCE [LARGE SCALE GENOMIC DNA]</scope>
    <source>
        <strain evidence="1 2">MAH-24</strain>
    </source>
</reference>
<accession>A0ABT6RDD4</accession>
<dbReference type="RefSeq" id="WP_282334672.1">
    <property type="nucleotide sequence ID" value="NZ_JASBRG010000007.1"/>
</dbReference>
<proteinExistence type="predicted"/>
<keyword evidence="2" id="KW-1185">Reference proteome</keyword>
<evidence type="ECO:0000313" key="1">
    <source>
        <dbReference type="EMBL" id="MDI3320576.1"/>
    </source>
</evidence>
<dbReference type="Proteomes" id="UP001226434">
    <property type="component" value="Unassembled WGS sequence"/>
</dbReference>
<dbReference type="EMBL" id="JASBRG010000007">
    <property type="protein sequence ID" value="MDI3320576.1"/>
    <property type="molecule type" value="Genomic_DNA"/>
</dbReference>
<name>A0ABT6RDD4_9BACT</name>
<comment type="caution">
    <text evidence="1">The sequence shown here is derived from an EMBL/GenBank/DDBJ whole genome shotgun (WGS) entry which is preliminary data.</text>
</comment>
<gene>
    <name evidence="1" type="ORF">QJ048_12370</name>
</gene>
<sequence length="164" mass="17568">MAEAISGGDSQEIASPRSLLFAIVVIIQPCAPGRGLAMTCGIYMLPGPLQSGLFVILPNVNGAVSLQFVITVCSLKTQQNRNVIARPVEKCGMRLECNSNSRQVAEAISGCESQEIASPRSLLFPIVVIIQPCALGRGLAMTCGIYILHKRHSLNLLQTTKQHP</sequence>